<organism evidence="10 11">
    <name type="scientific">Flavobacterium suaedae</name>
    <dbReference type="NCBI Taxonomy" id="1767027"/>
    <lineage>
        <taxon>Bacteria</taxon>
        <taxon>Pseudomonadati</taxon>
        <taxon>Bacteroidota</taxon>
        <taxon>Flavobacteriia</taxon>
        <taxon>Flavobacteriales</taxon>
        <taxon>Flavobacteriaceae</taxon>
        <taxon>Flavobacterium</taxon>
    </lineage>
</organism>
<evidence type="ECO:0000256" key="3">
    <source>
        <dbReference type="ARBA" id="ARBA00022449"/>
    </source>
</evidence>
<feature type="transmembrane region" description="Helical" evidence="8">
    <location>
        <begin position="382"/>
        <end position="401"/>
    </location>
</feature>
<feature type="transmembrane region" description="Helical" evidence="8">
    <location>
        <begin position="320"/>
        <end position="340"/>
    </location>
</feature>
<keyword evidence="6" id="KW-0406">Ion transport</keyword>
<evidence type="ECO:0000256" key="8">
    <source>
        <dbReference type="SAM" id="Phobius"/>
    </source>
</evidence>
<evidence type="ECO:0000313" key="10">
    <source>
        <dbReference type="EMBL" id="GGB66838.1"/>
    </source>
</evidence>
<keyword evidence="4 8" id="KW-0812">Transmembrane</keyword>
<keyword evidence="11" id="KW-1185">Reference proteome</keyword>
<dbReference type="Pfam" id="PF00999">
    <property type="entry name" value="Na_H_Exchanger"/>
    <property type="match status" value="1"/>
</dbReference>
<feature type="transmembrane region" description="Helical" evidence="8">
    <location>
        <begin position="99"/>
        <end position="121"/>
    </location>
</feature>
<keyword evidence="5 8" id="KW-1133">Transmembrane helix</keyword>
<evidence type="ECO:0000256" key="4">
    <source>
        <dbReference type="ARBA" id="ARBA00022692"/>
    </source>
</evidence>
<comment type="caution">
    <text evidence="10">The sequence shown here is derived from an EMBL/GenBank/DDBJ whole genome shotgun (WGS) entry which is preliminary data.</text>
</comment>
<evidence type="ECO:0000313" key="11">
    <source>
        <dbReference type="Proteomes" id="UP000615760"/>
    </source>
</evidence>
<comment type="subcellular location">
    <subcellularLocation>
        <location evidence="1">Cell membrane</location>
        <topology evidence="1">Multi-pass membrane protein</topology>
    </subcellularLocation>
</comment>
<dbReference type="PANTHER" id="PTHR32507">
    <property type="entry name" value="NA(+)/H(+) ANTIPORTER 1"/>
    <property type="match status" value="1"/>
</dbReference>
<evidence type="ECO:0000256" key="6">
    <source>
        <dbReference type="ARBA" id="ARBA00023065"/>
    </source>
</evidence>
<proteinExistence type="predicted"/>
<gene>
    <name evidence="10" type="ORF">GCM10007424_03550</name>
</gene>
<evidence type="ECO:0000256" key="5">
    <source>
        <dbReference type="ARBA" id="ARBA00022989"/>
    </source>
</evidence>
<evidence type="ECO:0000256" key="2">
    <source>
        <dbReference type="ARBA" id="ARBA00022448"/>
    </source>
</evidence>
<evidence type="ECO:0000256" key="1">
    <source>
        <dbReference type="ARBA" id="ARBA00004651"/>
    </source>
</evidence>
<keyword evidence="2" id="KW-0813">Transport</keyword>
<feature type="transmembrane region" description="Helical" evidence="8">
    <location>
        <begin position="40"/>
        <end position="58"/>
    </location>
</feature>
<accession>A0ABQ1JIH5</accession>
<protein>
    <submittedName>
        <fullName evidence="10">Cation transporter</fullName>
    </submittedName>
</protein>
<dbReference type="Proteomes" id="UP000615760">
    <property type="component" value="Unassembled WGS sequence"/>
</dbReference>
<feature type="transmembrane region" description="Helical" evidence="8">
    <location>
        <begin position="259"/>
        <end position="275"/>
    </location>
</feature>
<keyword evidence="3" id="KW-0050">Antiport</keyword>
<feature type="transmembrane region" description="Helical" evidence="8">
    <location>
        <begin position="199"/>
        <end position="221"/>
    </location>
</feature>
<dbReference type="RefSeq" id="WP_188619506.1">
    <property type="nucleotide sequence ID" value="NZ_BMJE01000001.1"/>
</dbReference>
<keyword evidence="7 8" id="KW-0472">Membrane</keyword>
<sequence length="414" mass="46380">MPDYFEIEYYNMVLLATGVIALLAAIIPVITQRKVLSAPVVYMLLGIGGYFIFLHYFFQPMDYMEVIKKVTEFVVIIALTNAGLKIKEPFKWSTWRNSLRLLAIVMPFTIVAAAFLGWWIIGLAPATALLFGALIAPTDPVLASELQTSQPSEADTSKIKLGLTSEAGLNDGLAFPFTYFAILAAQKGMEIENWIGDWLLHYVLIRIVVAVIIGLLSGWILFKIVFNVAKNELLTQISRGILSLSLTLLPYAITEMVGGYGFIAVFIAACIFSRYEKFDEHMDSLHDFNEELESLIVAVIFIVTGIFIASHYYILIDVKIISVALIMIFLIRPVIGYLSLLGTDLNKFQKFVLSFYGIRGIGSVFYLAYALTSADFKDSEKLFEITIAIIFFSVLIHGLTAHRVQKRIYKHDST</sequence>
<feature type="domain" description="Cation/H+ exchanger transmembrane" evidence="9">
    <location>
        <begin position="20"/>
        <end position="403"/>
    </location>
</feature>
<dbReference type="EMBL" id="BMJE01000001">
    <property type="protein sequence ID" value="GGB66838.1"/>
    <property type="molecule type" value="Genomic_DNA"/>
</dbReference>
<evidence type="ECO:0000259" key="9">
    <source>
        <dbReference type="Pfam" id="PF00999"/>
    </source>
</evidence>
<feature type="transmembrane region" description="Helical" evidence="8">
    <location>
        <begin position="12"/>
        <end position="31"/>
    </location>
</feature>
<evidence type="ECO:0000256" key="7">
    <source>
        <dbReference type="ARBA" id="ARBA00023136"/>
    </source>
</evidence>
<dbReference type="PANTHER" id="PTHR32507:SF8">
    <property type="entry name" value="CNH1P"/>
    <property type="match status" value="1"/>
</dbReference>
<name>A0ABQ1JIH5_9FLAO</name>
<reference evidence="11" key="1">
    <citation type="journal article" date="2019" name="Int. J. Syst. Evol. Microbiol.">
        <title>The Global Catalogue of Microorganisms (GCM) 10K type strain sequencing project: providing services to taxonomists for standard genome sequencing and annotation.</title>
        <authorList>
            <consortium name="The Broad Institute Genomics Platform"/>
            <consortium name="The Broad Institute Genome Sequencing Center for Infectious Disease"/>
            <person name="Wu L."/>
            <person name="Ma J."/>
        </authorList>
    </citation>
    <scope>NUCLEOTIDE SEQUENCE [LARGE SCALE GENOMIC DNA]</scope>
    <source>
        <strain evidence="11">CGMCC 1.15461</strain>
    </source>
</reference>
<feature type="transmembrane region" description="Helical" evidence="8">
    <location>
        <begin position="295"/>
        <end position="314"/>
    </location>
</feature>
<feature type="transmembrane region" description="Helical" evidence="8">
    <location>
        <begin position="352"/>
        <end position="370"/>
    </location>
</feature>
<dbReference type="InterPro" id="IPR006153">
    <property type="entry name" value="Cation/H_exchanger_TM"/>
</dbReference>